<evidence type="ECO:0008006" key="3">
    <source>
        <dbReference type="Google" id="ProtNLM"/>
    </source>
</evidence>
<name>K6Z6E3_9ALTE</name>
<comment type="caution">
    <text evidence="1">The sequence shown here is derived from an EMBL/GenBank/DDBJ whole genome shotgun (WGS) entry which is preliminary data.</text>
</comment>
<sequence length="252" mass="28356">MSASYPTKLFLAARSGNICALPDCRTSLTSVGNEAEHAVIGEAAHIYGENPGTDKKKPSARFRENMTELERNHYNNLIYLCPTCHTKIDKQEADFPAEILFKFKEEHEAWVEERLDICMSDVSFAELEIAAKAIATGNHSVNGDFVVIPPKEKLNKNNLGNIPRSYIALGLSRSSEVRRFLAQMSLLDGEYPIRLKDGFKHKYSELKTQMNGDELFMAMVVFSQKGFTDFTQQAASVALLSHLFHLCEVFEK</sequence>
<dbReference type="RefSeq" id="WP_007619372.1">
    <property type="nucleotide sequence ID" value="NZ_BAEO01000027.1"/>
</dbReference>
<accession>K6Z6E3</accession>
<evidence type="ECO:0000313" key="1">
    <source>
        <dbReference type="EMBL" id="GAC19010.1"/>
    </source>
</evidence>
<protein>
    <recommendedName>
        <fullName evidence="3">HNH endonuclease</fullName>
    </recommendedName>
</protein>
<dbReference type="STRING" id="493475.GARC_2043"/>
<reference evidence="1 2" key="1">
    <citation type="journal article" date="2017" name="Antonie Van Leeuwenhoek">
        <title>Rhizobium rhizosphaerae sp. nov., a novel species isolated from rice rhizosphere.</title>
        <authorList>
            <person name="Zhao J.J."/>
            <person name="Zhang J."/>
            <person name="Zhang R.J."/>
            <person name="Zhang C.W."/>
            <person name="Yin H.Q."/>
            <person name="Zhang X.X."/>
        </authorList>
    </citation>
    <scope>NUCLEOTIDE SEQUENCE [LARGE SCALE GENOMIC DNA]</scope>
    <source>
        <strain evidence="1 2">BSs20135</strain>
    </source>
</reference>
<dbReference type="Proteomes" id="UP000006327">
    <property type="component" value="Unassembled WGS sequence"/>
</dbReference>
<gene>
    <name evidence="1" type="ORF">GARC_2043</name>
</gene>
<evidence type="ECO:0000313" key="2">
    <source>
        <dbReference type="Proteomes" id="UP000006327"/>
    </source>
</evidence>
<keyword evidence="2" id="KW-1185">Reference proteome</keyword>
<dbReference type="OrthoDB" id="9052589at2"/>
<proteinExistence type="predicted"/>
<organism evidence="1 2">
    <name type="scientific">Paraglaciecola arctica BSs20135</name>
    <dbReference type="NCBI Taxonomy" id="493475"/>
    <lineage>
        <taxon>Bacteria</taxon>
        <taxon>Pseudomonadati</taxon>
        <taxon>Pseudomonadota</taxon>
        <taxon>Gammaproteobacteria</taxon>
        <taxon>Alteromonadales</taxon>
        <taxon>Alteromonadaceae</taxon>
        <taxon>Paraglaciecola</taxon>
    </lineage>
</organism>
<dbReference type="EMBL" id="BAEO01000027">
    <property type="protein sequence ID" value="GAC19010.1"/>
    <property type="molecule type" value="Genomic_DNA"/>
</dbReference>
<dbReference type="AlphaFoldDB" id="K6Z6E3"/>
<dbReference type="eggNOG" id="COG1403">
    <property type="taxonomic scope" value="Bacteria"/>
</dbReference>